<organism evidence="1 2">
    <name type="scientific">Rickettsia rhipicephali str. Ect</name>
    <dbReference type="NCBI Taxonomy" id="1359199"/>
    <lineage>
        <taxon>Bacteria</taxon>
        <taxon>Pseudomonadati</taxon>
        <taxon>Pseudomonadota</taxon>
        <taxon>Alphaproteobacteria</taxon>
        <taxon>Rickettsiales</taxon>
        <taxon>Rickettsiaceae</taxon>
        <taxon>Rickettsieae</taxon>
        <taxon>Rickettsia</taxon>
        <taxon>spotted fever group</taxon>
    </lineage>
</organism>
<dbReference type="GO" id="GO:0070475">
    <property type="term" value="P:rRNA base methylation"/>
    <property type="evidence" value="ECO:0007669"/>
    <property type="project" value="InterPro"/>
</dbReference>
<evidence type="ECO:0000313" key="1">
    <source>
        <dbReference type="EMBL" id="KJV79380.1"/>
    </source>
</evidence>
<evidence type="ECO:0000313" key="2">
    <source>
        <dbReference type="Proteomes" id="UP000033591"/>
    </source>
</evidence>
<gene>
    <name evidence="1" type="ORF">RMAECT_0214</name>
</gene>
<sequence length="77" mass="8404">MNYRHIDHAGNFADIVKHLVLISILAQLKKKAKPFAVLDAFSGLGLYDLNSEAASKTLESDTGINKLLQATDPIPQL</sequence>
<dbReference type="Gene3D" id="3.40.50.150">
    <property type="entry name" value="Vaccinia Virus protein VP39"/>
    <property type="match status" value="1"/>
</dbReference>
<dbReference type="PANTHER" id="PTHR37426:SF1">
    <property type="entry name" value="RIBOSOMAL RNA LARGE SUBUNIT METHYLTRANSFERASE J"/>
    <property type="match status" value="1"/>
</dbReference>
<dbReference type="Pfam" id="PF04378">
    <property type="entry name" value="RsmJ"/>
    <property type="match status" value="1"/>
</dbReference>
<dbReference type="EMBL" id="LAOC01000001">
    <property type="protein sequence ID" value="KJV79380.1"/>
    <property type="molecule type" value="Genomic_DNA"/>
</dbReference>
<evidence type="ECO:0008006" key="3">
    <source>
        <dbReference type="Google" id="ProtNLM"/>
    </source>
</evidence>
<accession>A0A0F3PG88</accession>
<dbReference type="InterPro" id="IPR007473">
    <property type="entry name" value="RlmJ"/>
</dbReference>
<dbReference type="AlphaFoldDB" id="A0A0F3PG88"/>
<protein>
    <recommendedName>
        <fullName evidence="3">23S rRNA (Adenine(2030)-N(6))-methyltransferase RlmJ</fullName>
    </recommendedName>
</protein>
<comment type="caution">
    <text evidence="1">The sequence shown here is derived from an EMBL/GenBank/DDBJ whole genome shotgun (WGS) entry which is preliminary data.</text>
</comment>
<dbReference type="InterPro" id="IPR029063">
    <property type="entry name" value="SAM-dependent_MTases_sf"/>
</dbReference>
<dbReference type="GO" id="GO:0005829">
    <property type="term" value="C:cytosol"/>
    <property type="evidence" value="ECO:0007669"/>
    <property type="project" value="TreeGrafter"/>
</dbReference>
<dbReference type="PANTHER" id="PTHR37426">
    <property type="entry name" value="RIBOSOMAL RNA LARGE SUBUNIT METHYLTRANSFERASE J"/>
    <property type="match status" value="1"/>
</dbReference>
<proteinExistence type="predicted"/>
<dbReference type="Proteomes" id="UP000033591">
    <property type="component" value="Unassembled WGS sequence"/>
</dbReference>
<dbReference type="SUPFAM" id="SSF53335">
    <property type="entry name" value="S-adenosyl-L-methionine-dependent methyltransferases"/>
    <property type="match status" value="1"/>
</dbReference>
<dbReference type="PATRIC" id="fig|1359199.3.peg.206"/>
<dbReference type="GO" id="GO:0036307">
    <property type="term" value="F:23S rRNA (adenine(2030)-N(6))-methyltransferase activity"/>
    <property type="evidence" value="ECO:0007669"/>
    <property type="project" value="TreeGrafter"/>
</dbReference>
<name>A0A0F3PG88_RICRH</name>
<reference evidence="1 2" key="1">
    <citation type="submission" date="2015-01" db="EMBL/GenBank/DDBJ databases">
        <title>Genome Sequencing of Rickettsiales.</title>
        <authorList>
            <person name="Daugherty S.C."/>
            <person name="Su Q."/>
            <person name="Abolude K."/>
            <person name="Beier-Sexton M."/>
            <person name="Carlyon J.A."/>
            <person name="Carter R."/>
            <person name="Day N.P."/>
            <person name="Dumler S.J."/>
            <person name="Dyachenko V."/>
            <person name="Godinez A."/>
            <person name="Kurtti T.J."/>
            <person name="Lichay M."/>
            <person name="Mullins K.E."/>
            <person name="Ott S."/>
            <person name="Pappas-Brown V."/>
            <person name="Paris D.H."/>
            <person name="Patel P."/>
            <person name="Richards A.L."/>
            <person name="Sadzewicz L."/>
            <person name="Sears K."/>
            <person name="Seidman D."/>
            <person name="Sengamalay N."/>
            <person name="Stenos J."/>
            <person name="Tallon L.J."/>
            <person name="Vincent G."/>
            <person name="Fraser C.M."/>
            <person name="Munderloh U."/>
            <person name="Dunning-Hotopp J.C."/>
        </authorList>
    </citation>
    <scope>NUCLEOTIDE SEQUENCE [LARGE SCALE GENOMIC DNA]</scope>
    <source>
        <strain evidence="1 2">Ect</strain>
    </source>
</reference>